<proteinExistence type="predicted"/>
<feature type="transmembrane region" description="Helical" evidence="1">
    <location>
        <begin position="37"/>
        <end position="55"/>
    </location>
</feature>
<evidence type="ECO:0000313" key="2">
    <source>
        <dbReference type="EMBL" id="MDM8146613.1"/>
    </source>
</evidence>
<accession>A0ABT7U9Y5</accession>
<name>A0ABT7U9Y5_9BACE</name>
<keyword evidence="1" id="KW-1133">Transmembrane helix</keyword>
<evidence type="ECO:0000313" key="3">
    <source>
        <dbReference type="Proteomes" id="UP001228403"/>
    </source>
</evidence>
<organism evidence="2 3">
    <name type="scientific">Bacteroides eggerthii</name>
    <dbReference type="NCBI Taxonomy" id="28111"/>
    <lineage>
        <taxon>Bacteria</taxon>
        <taxon>Pseudomonadati</taxon>
        <taxon>Bacteroidota</taxon>
        <taxon>Bacteroidia</taxon>
        <taxon>Bacteroidales</taxon>
        <taxon>Bacteroidaceae</taxon>
        <taxon>Bacteroides</taxon>
    </lineage>
</organism>
<gene>
    <name evidence="2" type="ORF">QUW02_11900</name>
</gene>
<keyword evidence="1" id="KW-0472">Membrane</keyword>
<sequence>MNKLAKIIVTIVVLLVFFLLFGAVVGNRSASSQQSPGLLGLILFAAVIFSIRAIWKSKKNNDNDKDNSSILQK</sequence>
<protein>
    <submittedName>
        <fullName evidence="2">Uncharacterized protein</fullName>
    </submittedName>
</protein>
<keyword evidence="3" id="KW-1185">Reference proteome</keyword>
<keyword evidence="1" id="KW-0812">Transmembrane</keyword>
<evidence type="ECO:0000256" key="1">
    <source>
        <dbReference type="SAM" id="Phobius"/>
    </source>
</evidence>
<comment type="caution">
    <text evidence="2">The sequence shown here is derived from an EMBL/GenBank/DDBJ whole genome shotgun (WGS) entry which is preliminary data.</text>
</comment>
<reference evidence="3" key="1">
    <citation type="submission" date="2023-07" db="EMBL/GenBank/DDBJ databases">
        <title>Identification and characterization of horizontal gene transfer across gut microbiota members of farm animals based on homology search.</title>
        <authorList>
            <person name="Schwarzerova J."/>
            <person name="Nykrynova M."/>
            <person name="Jureckova K."/>
            <person name="Cejkova D."/>
            <person name="Rychlik I."/>
        </authorList>
    </citation>
    <scope>NUCLEOTIDE SEQUENCE [LARGE SCALE GENOMIC DNA]</scope>
    <source>
        <strain evidence="3">ET4</strain>
    </source>
</reference>
<dbReference type="EMBL" id="JAUDCF010000038">
    <property type="protein sequence ID" value="MDM8146613.1"/>
    <property type="molecule type" value="Genomic_DNA"/>
</dbReference>
<feature type="transmembrane region" description="Helical" evidence="1">
    <location>
        <begin position="7"/>
        <end position="25"/>
    </location>
</feature>
<dbReference type="Proteomes" id="UP001228403">
    <property type="component" value="Unassembled WGS sequence"/>
</dbReference>